<dbReference type="Proteomes" id="UP000806542">
    <property type="component" value="Unassembled WGS sequence"/>
</dbReference>
<feature type="domain" description="Tyr recombinase" evidence="11">
    <location>
        <begin position="113"/>
        <end position="295"/>
    </location>
</feature>
<dbReference type="InterPro" id="IPR011010">
    <property type="entry name" value="DNA_brk_join_enz"/>
</dbReference>
<dbReference type="SUPFAM" id="SSF56349">
    <property type="entry name" value="DNA breaking-rejoining enzymes"/>
    <property type="match status" value="1"/>
</dbReference>
<dbReference type="CDD" id="cd00798">
    <property type="entry name" value="INT_XerDC_C"/>
    <property type="match status" value="1"/>
</dbReference>
<evidence type="ECO:0000256" key="2">
    <source>
        <dbReference type="ARBA" id="ARBA00010450"/>
    </source>
</evidence>
<comment type="function">
    <text evidence="10">Site-specific tyrosine recombinase, which acts by catalyzing the cutting and rejoining of the recombining DNA molecules. The XerC-XerD complex is essential to convert dimers of the bacterial chromosome into monomers to permit their segregation at cell division. It also contributes to the segregational stability of plasmids.</text>
</comment>
<comment type="caution">
    <text evidence="13">The sequence shown here is derived from an EMBL/GenBank/DDBJ whole genome shotgun (WGS) entry which is preliminary data.</text>
</comment>
<comment type="subunit">
    <text evidence="10">Forms a cyclic heterotetrameric complex composed of two molecules of XerC and two molecules of XerD.</text>
</comment>
<proteinExistence type="inferred from homology"/>
<evidence type="ECO:0000256" key="1">
    <source>
        <dbReference type="ARBA" id="ARBA00004496"/>
    </source>
</evidence>
<keyword evidence="8 10" id="KW-0233">DNA recombination</keyword>
<evidence type="ECO:0000256" key="5">
    <source>
        <dbReference type="ARBA" id="ARBA00022829"/>
    </source>
</evidence>
<feature type="active site" description="O-(3'-phospho-DNA)-tyrosine intermediate" evidence="10">
    <location>
        <position position="282"/>
    </location>
</feature>
<dbReference type="Pfam" id="PF00589">
    <property type="entry name" value="Phage_integrase"/>
    <property type="match status" value="1"/>
</dbReference>
<dbReference type="EMBL" id="JADCKB010000001">
    <property type="protein sequence ID" value="MBE5038863.1"/>
    <property type="molecule type" value="Genomic_DNA"/>
</dbReference>
<evidence type="ECO:0000313" key="14">
    <source>
        <dbReference type="Proteomes" id="UP000806542"/>
    </source>
</evidence>
<evidence type="ECO:0000256" key="8">
    <source>
        <dbReference type="ARBA" id="ARBA00023172"/>
    </source>
</evidence>
<sequence length="303" mass="34798">MIKGGIIVDVLIDEYLAYLKGSQNVSANTRESYRRDILKYAKYLEDLQIQCVNECSNTTIINYLLSMQKQGMASSTISRNLASIRAMYRFLLSRHHMTNDPTQNIHGFKTEKKLPQILTSQEVEILLEQPVCRDFKGYRDRAMLELLYATGMRVSELISLRISDVHLEVGYINCTHHGQERVIPIYTAAREAIRAYLSRARSKLREIQDPDILFLNLNGAKLTRQGFWKIIKYYTQKAGIKKDITPHTLRHSFAIHLLENGADLKSIQEMLGHTDISSTQIYAQIAKSRLADVYQKAHPRAHS</sequence>
<dbReference type="NCBIfam" id="NF001399">
    <property type="entry name" value="PRK00283.1"/>
    <property type="match status" value="1"/>
</dbReference>
<dbReference type="GO" id="GO:0009037">
    <property type="term" value="F:tyrosine-based site-specific recombinase activity"/>
    <property type="evidence" value="ECO:0007669"/>
    <property type="project" value="UniProtKB-UniRule"/>
</dbReference>
<comment type="similarity">
    <text evidence="2">Belongs to the 'phage' integrase family. XerD subfamily.</text>
</comment>
<evidence type="ECO:0000256" key="4">
    <source>
        <dbReference type="ARBA" id="ARBA00022618"/>
    </source>
</evidence>
<dbReference type="InterPro" id="IPR011932">
    <property type="entry name" value="Recomb_XerD"/>
</dbReference>
<dbReference type="Gene3D" id="1.10.443.10">
    <property type="entry name" value="Intergrase catalytic core"/>
    <property type="match status" value="1"/>
</dbReference>
<keyword evidence="5 10" id="KW-0159">Chromosome partition</keyword>
<evidence type="ECO:0000313" key="13">
    <source>
        <dbReference type="EMBL" id="MBE5038863.1"/>
    </source>
</evidence>
<dbReference type="InterPro" id="IPR010998">
    <property type="entry name" value="Integrase_recombinase_N"/>
</dbReference>
<gene>
    <name evidence="13" type="primary">xerD</name>
    <name evidence="10" type="synonym">xerC</name>
    <name evidence="13" type="ORF">INF28_00080</name>
</gene>
<dbReference type="GO" id="GO:0005737">
    <property type="term" value="C:cytoplasm"/>
    <property type="evidence" value="ECO:0007669"/>
    <property type="project" value="UniProtKB-SubCell"/>
</dbReference>
<dbReference type="AlphaFoldDB" id="A0A9D5RA81"/>
<evidence type="ECO:0000259" key="12">
    <source>
        <dbReference type="PROSITE" id="PS51900"/>
    </source>
</evidence>
<evidence type="ECO:0000259" key="11">
    <source>
        <dbReference type="PROSITE" id="PS51898"/>
    </source>
</evidence>
<dbReference type="PROSITE" id="PS51898">
    <property type="entry name" value="TYR_RECOMBINASE"/>
    <property type="match status" value="1"/>
</dbReference>
<dbReference type="PROSITE" id="PS51900">
    <property type="entry name" value="CB"/>
    <property type="match status" value="1"/>
</dbReference>
<evidence type="ECO:0000256" key="10">
    <source>
        <dbReference type="HAMAP-Rule" id="MF_01808"/>
    </source>
</evidence>
<dbReference type="Pfam" id="PF02899">
    <property type="entry name" value="Phage_int_SAM_1"/>
    <property type="match status" value="1"/>
</dbReference>
<keyword evidence="14" id="KW-1185">Reference proteome</keyword>
<reference evidence="13" key="1">
    <citation type="submission" date="2020-10" db="EMBL/GenBank/DDBJ databases">
        <title>ChiBAC.</title>
        <authorList>
            <person name="Zenner C."/>
            <person name="Hitch T.C.A."/>
            <person name="Clavel T."/>
        </authorList>
    </citation>
    <scope>NUCLEOTIDE SEQUENCE</scope>
    <source>
        <strain evidence="13">DSM 107454</strain>
    </source>
</reference>
<dbReference type="Gene3D" id="1.10.150.130">
    <property type="match status" value="1"/>
</dbReference>
<comment type="similarity">
    <text evidence="10">Belongs to the 'phage' integrase family. XerC subfamily.</text>
</comment>
<evidence type="ECO:0000256" key="6">
    <source>
        <dbReference type="ARBA" id="ARBA00022908"/>
    </source>
</evidence>
<accession>A0A9D5RA81</accession>
<evidence type="ECO:0000256" key="9">
    <source>
        <dbReference type="ARBA" id="ARBA00023306"/>
    </source>
</evidence>
<dbReference type="NCBIfam" id="TIGR02225">
    <property type="entry name" value="recomb_XerD"/>
    <property type="match status" value="1"/>
</dbReference>
<feature type="domain" description="Core-binding (CB)" evidence="12">
    <location>
        <begin position="6"/>
        <end position="92"/>
    </location>
</feature>
<feature type="active site" evidence="10">
    <location>
        <position position="273"/>
    </location>
</feature>
<feature type="active site" evidence="10">
    <location>
        <position position="153"/>
    </location>
</feature>
<keyword evidence="4 10" id="KW-0132">Cell division</keyword>
<dbReference type="PANTHER" id="PTHR30349:SF81">
    <property type="entry name" value="TYROSINE RECOMBINASE XERC"/>
    <property type="match status" value="1"/>
</dbReference>
<dbReference type="InterPro" id="IPR004107">
    <property type="entry name" value="Integrase_SAM-like_N"/>
</dbReference>
<dbReference type="PANTHER" id="PTHR30349">
    <property type="entry name" value="PHAGE INTEGRASE-RELATED"/>
    <property type="match status" value="1"/>
</dbReference>
<evidence type="ECO:0000256" key="7">
    <source>
        <dbReference type="ARBA" id="ARBA00023125"/>
    </source>
</evidence>
<organism evidence="13 14">
    <name type="scientific">Ructibacterium gallinarum</name>
    <dbReference type="NCBI Taxonomy" id="2779355"/>
    <lineage>
        <taxon>Bacteria</taxon>
        <taxon>Bacillati</taxon>
        <taxon>Bacillota</taxon>
        <taxon>Clostridia</taxon>
        <taxon>Eubacteriales</taxon>
        <taxon>Oscillospiraceae</taxon>
        <taxon>Ructibacterium</taxon>
    </lineage>
</organism>
<keyword evidence="6 10" id="KW-0229">DNA integration</keyword>
<dbReference type="GO" id="GO:0006313">
    <property type="term" value="P:DNA transposition"/>
    <property type="evidence" value="ECO:0007669"/>
    <property type="project" value="UniProtKB-UniRule"/>
</dbReference>
<keyword evidence="3 10" id="KW-0963">Cytoplasm</keyword>
<dbReference type="InterPro" id="IPR013762">
    <property type="entry name" value="Integrase-like_cat_sf"/>
</dbReference>
<keyword evidence="9 10" id="KW-0131">Cell cycle</keyword>
<feature type="active site" evidence="10">
    <location>
        <position position="250"/>
    </location>
</feature>
<dbReference type="InterPro" id="IPR002104">
    <property type="entry name" value="Integrase_catalytic"/>
</dbReference>
<dbReference type="InterPro" id="IPR023009">
    <property type="entry name" value="Tyrosine_recombinase_XerC/XerD"/>
</dbReference>
<name>A0A9D5RA81_9FIRM</name>
<comment type="caution">
    <text evidence="10">Lacks conserved residue(s) required for the propagation of feature annotation.</text>
</comment>
<dbReference type="InterPro" id="IPR044068">
    <property type="entry name" value="CB"/>
</dbReference>
<dbReference type="GO" id="GO:0007059">
    <property type="term" value="P:chromosome segregation"/>
    <property type="evidence" value="ECO:0007669"/>
    <property type="project" value="UniProtKB-UniRule"/>
</dbReference>
<dbReference type="InterPro" id="IPR050090">
    <property type="entry name" value="Tyrosine_recombinase_XerCD"/>
</dbReference>
<evidence type="ECO:0000256" key="3">
    <source>
        <dbReference type="ARBA" id="ARBA00022490"/>
    </source>
</evidence>
<comment type="subcellular location">
    <subcellularLocation>
        <location evidence="1 10">Cytoplasm</location>
    </subcellularLocation>
</comment>
<dbReference type="GO" id="GO:0003677">
    <property type="term" value="F:DNA binding"/>
    <property type="evidence" value="ECO:0007669"/>
    <property type="project" value="UniProtKB-UniRule"/>
</dbReference>
<keyword evidence="7 10" id="KW-0238">DNA-binding</keyword>
<dbReference type="GO" id="GO:0051301">
    <property type="term" value="P:cell division"/>
    <property type="evidence" value="ECO:0007669"/>
    <property type="project" value="UniProtKB-KW"/>
</dbReference>
<dbReference type="HAMAP" id="MF_01808">
    <property type="entry name" value="Recomb_XerC_XerD"/>
    <property type="match status" value="1"/>
</dbReference>
<feature type="active site" evidence="10">
    <location>
        <position position="247"/>
    </location>
</feature>
<protein>
    <recommendedName>
        <fullName evidence="10">Tyrosine recombinase XerC</fullName>
    </recommendedName>
</protein>